<keyword evidence="2" id="KW-0689">Ribosomal protein</keyword>
<dbReference type="KEGG" id="goe:100901999"/>
<gene>
    <name evidence="5" type="primary">LOC100901999</name>
</gene>
<comment type="similarity">
    <text evidence="1">Belongs to the universal ribosomal protein uS11 family.</text>
</comment>
<dbReference type="GO" id="GO:0005840">
    <property type="term" value="C:ribosome"/>
    <property type="evidence" value="ECO:0007669"/>
    <property type="project" value="UniProtKB-KW"/>
</dbReference>
<dbReference type="HAMAP" id="MF_01310">
    <property type="entry name" value="Ribosomal_uS11"/>
    <property type="match status" value="1"/>
</dbReference>
<proteinExistence type="inferred from homology"/>
<dbReference type="AlphaFoldDB" id="A0AAJ7P9H4"/>
<keyword evidence="3" id="KW-0687">Ribonucleoprotein</keyword>
<dbReference type="Pfam" id="PF00411">
    <property type="entry name" value="Ribosomal_S11"/>
    <property type="match status" value="1"/>
</dbReference>
<dbReference type="Gene3D" id="3.30.420.80">
    <property type="entry name" value="Ribosomal protein S11"/>
    <property type="match status" value="1"/>
</dbReference>
<evidence type="ECO:0000313" key="4">
    <source>
        <dbReference type="Proteomes" id="UP000694867"/>
    </source>
</evidence>
<dbReference type="GO" id="GO:1990904">
    <property type="term" value="C:ribonucleoprotein complex"/>
    <property type="evidence" value="ECO:0007669"/>
    <property type="project" value="UniProtKB-KW"/>
</dbReference>
<evidence type="ECO:0000256" key="2">
    <source>
        <dbReference type="ARBA" id="ARBA00022980"/>
    </source>
</evidence>
<dbReference type="RefSeq" id="XP_018494576.1">
    <property type="nucleotide sequence ID" value="XM_018639060.1"/>
</dbReference>
<name>A0AAJ7P9H4_9ACAR</name>
<evidence type="ECO:0000256" key="3">
    <source>
        <dbReference type="ARBA" id="ARBA00023274"/>
    </source>
</evidence>
<reference evidence="5" key="1">
    <citation type="submission" date="2025-08" db="UniProtKB">
        <authorList>
            <consortium name="RefSeq"/>
        </authorList>
    </citation>
    <scope>IDENTIFICATION</scope>
</reference>
<dbReference type="InterPro" id="IPR001971">
    <property type="entry name" value="Ribosomal_uS11"/>
</dbReference>
<dbReference type="SUPFAM" id="SSF53137">
    <property type="entry name" value="Translational machinery components"/>
    <property type="match status" value="1"/>
</dbReference>
<dbReference type="GeneID" id="100901999"/>
<dbReference type="GO" id="GO:0006412">
    <property type="term" value="P:translation"/>
    <property type="evidence" value="ECO:0007669"/>
    <property type="project" value="InterPro"/>
</dbReference>
<evidence type="ECO:0000256" key="1">
    <source>
        <dbReference type="ARBA" id="ARBA00006194"/>
    </source>
</evidence>
<dbReference type="Proteomes" id="UP000694867">
    <property type="component" value="Unplaced"/>
</dbReference>
<sequence>MGLTSLGTTIAILANFRSLSIGVSTEKHSLRSLVFSARVKLRQVSVPSAFFRSAEIREPKTVIQKTALRGTWHGEDIGHNSPHKTVVDLVVLLQLGTPELKRSATSYHNVSVDVPQQPHCAAPSESRVVPRPGVRRLLCAMMLCSKLSCALQNVRQISSTSSLFMDRDRKAQLRALPTKDEGTQGVRSVDIAPAEENLVDRVTFSTLFNGVPYKDLPIVHVKCSMNNTLCTLTQANGNVIARRSGGTEGYKHTKKGTTVAAQAAATSIAYRAFRVSLKDVRLVVKGLGPGRLASVKSLQQAGLNIVSITDHTPASLCPPRPRKPKRL</sequence>
<dbReference type="InterPro" id="IPR036967">
    <property type="entry name" value="Ribosomal_uS11_sf"/>
</dbReference>
<protein>
    <submittedName>
        <fullName evidence="5">Uncharacterized protein LOC100901999</fullName>
    </submittedName>
</protein>
<dbReference type="GO" id="GO:0003735">
    <property type="term" value="F:structural constituent of ribosome"/>
    <property type="evidence" value="ECO:0007669"/>
    <property type="project" value="InterPro"/>
</dbReference>
<dbReference type="PANTHER" id="PTHR11759">
    <property type="entry name" value="40S RIBOSOMAL PROTEIN S14/30S RIBOSOMAL PROTEIN S11"/>
    <property type="match status" value="1"/>
</dbReference>
<accession>A0AAJ7P9H4</accession>
<dbReference type="CTD" id="64963"/>
<evidence type="ECO:0000313" key="5">
    <source>
        <dbReference type="RefSeq" id="XP_018494576.1"/>
    </source>
</evidence>
<organism evidence="4 5">
    <name type="scientific">Galendromus occidentalis</name>
    <name type="common">western predatory mite</name>
    <dbReference type="NCBI Taxonomy" id="34638"/>
    <lineage>
        <taxon>Eukaryota</taxon>
        <taxon>Metazoa</taxon>
        <taxon>Ecdysozoa</taxon>
        <taxon>Arthropoda</taxon>
        <taxon>Chelicerata</taxon>
        <taxon>Arachnida</taxon>
        <taxon>Acari</taxon>
        <taxon>Parasitiformes</taxon>
        <taxon>Mesostigmata</taxon>
        <taxon>Gamasina</taxon>
        <taxon>Phytoseioidea</taxon>
        <taxon>Phytoseiidae</taxon>
        <taxon>Typhlodrominae</taxon>
        <taxon>Galendromus</taxon>
    </lineage>
</organism>
<keyword evidence="4" id="KW-1185">Reference proteome</keyword>